<protein>
    <submittedName>
        <fullName evidence="2">Exopolysaccharide biosynthesis protein</fullName>
    </submittedName>
</protein>
<feature type="transmembrane region" description="Helical" evidence="1">
    <location>
        <begin position="173"/>
        <end position="190"/>
    </location>
</feature>
<evidence type="ECO:0000313" key="2">
    <source>
        <dbReference type="EMBL" id="MBY8336603.1"/>
    </source>
</evidence>
<proteinExistence type="predicted"/>
<dbReference type="EMBL" id="JAHWXP010000002">
    <property type="protein sequence ID" value="MBY8336603.1"/>
    <property type="molecule type" value="Genomic_DNA"/>
</dbReference>
<dbReference type="PANTHER" id="PTHR41795">
    <property type="entry name" value="EXOPOLYSACCHARIDE SYNTHESIS PROTEIN"/>
    <property type="match status" value="1"/>
</dbReference>
<feature type="transmembrane region" description="Helical" evidence="1">
    <location>
        <begin position="122"/>
        <end position="141"/>
    </location>
</feature>
<dbReference type="PIRSF" id="PIRSF033239">
    <property type="entry name" value="ExoD"/>
    <property type="match status" value="1"/>
</dbReference>
<sequence length="207" mass="21497">MADTPKTVCGILDRLTDIGDRNDRATIGDIVESFGSRSYGPVLLVPALIGISPVGGIPGVPTFLAITLLLIAVQLVFGKQHLWLPGFLKNRSVEGEKLANASEDMEKVGAWLDKIFHGRLEIFTGPTAARIAAAVIALLCLAVPPLELLPFAVVLPMAVIAAFGIALTVRDGLLMLIAFLGSGAAFYVVVTKVLMGGGGGAASGGMF</sequence>
<keyword evidence="3" id="KW-1185">Reference proteome</keyword>
<dbReference type="Pfam" id="PF06055">
    <property type="entry name" value="ExoD"/>
    <property type="match status" value="1"/>
</dbReference>
<feature type="transmembrane region" description="Helical" evidence="1">
    <location>
        <begin position="44"/>
        <end position="77"/>
    </location>
</feature>
<feature type="transmembrane region" description="Helical" evidence="1">
    <location>
        <begin position="148"/>
        <end position="167"/>
    </location>
</feature>
<dbReference type="InterPro" id="IPR010331">
    <property type="entry name" value="ExoD"/>
</dbReference>
<evidence type="ECO:0000313" key="3">
    <source>
        <dbReference type="Proteomes" id="UP000759298"/>
    </source>
</evidence>
<name>A0ABS7PC17_9SPHN</name>
<evidence type="ECO:0000256" key="1">
    <source>
        <dbReference type="SAM" id="Phobius"/>
    </source>
</evidence>
<dbReference type="Proteomes" id="UP000759298">
    <property type="component" value="Unassembled WGS sequence"/>
</dbReference>
<dbReference type="RefSeq" id="WP_222824271.1">
    <property type="nucleotide sequence ID" value="NZ_JAHWXP010000002.1"/>
</dbReference>
<keyword evidence="1" id="KW-0812">Transmembrane</keyword>
<gene>
    <name evidence="2" type="ORF">KYN89_06045</name>
</gene>
<reference evidence="2 3" key="1">
    <citation type="submission" date="2021-07" db="EMBL/GenBank/DDBJ databases">
        <title>Alteriqipengyuania abyssalis NZ-12B nov, sp.nov isolated from deep sea sponge in pacific ocean.</title>
        <authorList>
            <person name="Tareen S."/>
            <person name="Wink J."/>
        </authorList>
    </citation>
    <scope>NUCLEOTIDE SEQUENCE [LARGE SCALE GENOMIC DNA]</scope>
    <source>
        <strain evidence="2 3">NZ-12B</strain>
    </source>
</reference>
<dbReference type="PANTHER" id="PTHR41795:SF1">
    <property type="entry name" value="EXOPOLYSACCHARIDE SYNTHESIS PROTEIN"/>
    <property type="match status" value="1"/>
</dbReference>
<keyword evidence="1" id="KW-0472">Membrane</keyword>
<organism evidence="2 3">
    <name type="scientific">Alteriqipengyuania abyssalis</name>
    <dbReference type="NCBI Taxonomy" id="2860200"/>
    <lineage>
        <taxon>Bacteria</taxon>
        <taxon>Pseudomonadati</taxon>
        <taxon>Pseudomonadota</taxon>
        <taxon>Alphaproteobacteria</taxon>
        <taxon>Sphingomonadales</taxon>
        <taxon>Erythrobacteraceae</taxon>
        <taxon>Alteriqipengyuania</taxon>
    </lineage>
</organism>
<keyword evidence="1" id="KW-1133">Transmembrane helix</keyword>
<accession>A0ABS7PC17</accession>
<comment type="caution">
    <text evidence="2">The sequence shown here is derived from an EMBL/GenBank/DDBJ whole genome shotgun (WGS) entry which is preliminary data.</text>
</comment>